<name>A0AAD4P5S8_PERFH</name>
<accession>A0AAD4P5S8</accession>
<proteinExistence type="predicted"/>
<sequence>MANMRAVAILVAVLLMMSSCTAEGRILAAVEKKHARKPQNIVDDAGVESSLENHHACSMADFSRGSCDPA</sequence>
<keyword evidence="3" id="KW-1185">Reference proteome</keyword>
<organism evidence="2 3">
    <name type="scientific">Perilla frutescens var. hirtella</name>
    <name type="common">Perilla citriodora</name>
    <name type="synonym">Perilla setoyensis</name>
    <dbReference type="NCBI Taxonomy" id="608512"/>
    <lineage>
        <taxon>Eukaryota</taxon>
        <taxon>Viridiplantae</taxon>
        <taxon>Streptophyta</taxon>
        <taxon>Embryophyta</taxon>
        <taxon>Tracheophyta</taxon>
        <taxon>Spermatophyta</taxon>
        <taxon>Magnoliopsida</taxon>
        <taxon>eudicotyledons</taxon>
        <taxon>Gunneridae</taxon>
        <taxon>Pentapetalae</taxon>
        <taxon>asterids</taxon>
        <taxon>lamiids</taxon>
        <taxon>Lamiales</taxon>
        <taxon>Lamiaceae</taxon>
        <taxon>Nepetoideae</taxon>
        <taxon>Elsholtzieae</taxon>
        <taxon>Perilla</taxon>
    </lineage>
</organism>
<evidence type="ECO:0000313" key="3">
    <source>
        <dbReference type="Proteomes" id="UP001190926"/>
    </source>
</evidence>
<dbReference type="AlphaFoldDB" id="A0AAD4P5S8"/>
<dbReference type="PROSITE" id="PS51257">
    <property type="entry name" value="PROKAR_LIPOPROTEIN"/>
    <property type="match status" value="1"/>
</dbReference>
<feature type="chain" id="PRO_5042059713" evidence="1">
    <location>
        <begin position="23"/>
        <end position="70"/>
    </location>
</feature>
<comment type="caution">
    <text evidence="2">The sequence shown here is derived from an EMBL/GenBank/DDBJ whole genome shotgun (WGS) entry which is preliminary data.</text>
</comment>
<evidence type="ECO:0000256" key="1">
    <source>
        <dbReference type="SAM" id="SignalP"/>
    </source>
</evidence>
<protein>
    <submittedName>
        <fullName evidence="2">Uncharacterized protein</fullName>
    </submittedName>
</protein>
<gene>
    <name evidence="2" type="ORF">C2S53_015141</name>
</gene>
<keyword evidence="1" id="KW-0732">Signal</keyword>
<evidence type="ECO:0000313" key="2">
    <source>
        <dbReference type="EMBL" id="KAH6827978.1"/>
    </source>
</evidence>
<dbReference type="Proteomes" id="UP001190926">
    <property type="component" value="Unassembled WGS sequence"/>
</dbReference>
<feature type="signal peptide" evidence="1">
    <location>
        <begin position="1"/>
        <end position="22"/>
    </location>
</feature>
<dbReference type="EMBL" id="SDAM02000132">
    <property type="protein sequence ID" value="KAH6827978.1"/>
    <property type="molecule type" value="Genomic_DNA"/>
</dbReference>
<reference evidence="2 3" key="1">
    <citation type="journal article" date="2021" name="Nat. Commun.">
        <title>Incipient diploidization of the medicinal plant Perilla within 10,000 years.</title>
        <authorList>
            <person name="Zhang Y."/>
            <person name="Shen Q."/>
            <person name="Leng L."/>
            <person name="Zhang D."/>
            <person name="Chen S."/>
            <person name="Shi Y."/>
            <person name="Ning Z."/>
            <person name="Chen S."/>
        </authorList>
    </citation>
    <scope>NUCLEOTIDE SEQUENCE [LARGE SCALE GENOMIC DNA]</scope>
    <source>
        <strain evidence="3">cv. PC099</strain>
    </source>
</reference>